<protein>
    <submittedName>
        <fullName evidence="1">Uncharacterized protein</fullName>
    </submittedName>
</protein>
<evidence type="ECO:0000313" key="1">
    <source>
        <dbReference type="EMBL" id="MEQ2172973.1"/>
    </source>
</evidence>
<accession>A0ABV0NNI1</accession>
<sequence length="99" mass="11405">SYCGKSSLWVTLSDQFTSIDTNINSLHEVVIVYFVQGCSPYPDLQTTRQFGCALKRGHRMDRPEHAPSDLYDNTPALVTSQIRPHRQTQNSHFNLQYQF</sequence>
<feature type="non-terminal residue" evidence="1">
    <location>
        <position position="1"/>
    </location>
</feature>
<reference evidence="1 2" key="1">
    <citation type="submission" date="2021-06" db="EMBL/GenBank/DDBJ databases">
        <authorList>
            <person name="Palmer J.M."/>
        </authorList>
    </citation>
    <scope>NUCLEOTIDE SEQUENCE [LARGE SCALE GENOMIC DNA]</scope>
    <source>
        <strain evidence="1 2">GA_2019</strain>
        <tissue evidence="1">Muscle</tissue>
    </source>
</reference>
<gene>
    <name evidence="1" type="ORF">GOODEAATRI_026881</name>
</gene>
<name>A0ABV0NNI1_9TELE</name>
<keyword evidence="2" id="KW-1185">Reference proteome</keyword>
<evidence type="ECO:0000313" key="2">
    <source>
        <dbReference type="Proteomes" id="UP001476798"/>
    </source>
</evidence>
<dbReference type="Proteomes" id="UP001476798">
    <property type="component" value="Unassembled WGS sequence"/>
</dbReference>
<dbReference type="EMBL" id="JAHRIO010043385">
    <property type="protein sequence ID" value="MEQ2172973.1"/>
    <property type="molecule type" value="Genomic_DNA"/>
</dbReference>
<proteinExistence type="predicted"/>
<organism evidence="1 2">
    <name type="scientific">Goodea atripinnis</name>
    <dbReference type="NCBI Taxonomy" id="208336"/>
    <lineage>
        <taxon>Eukaryota</taxon>
        <taxon>Metazoa</taxon>
        <taxon>Chordata</taxon>
        <taxon>Craniata</taxon>
        <taxon>Vertebrata</taxon>
        <taxon>Euteleostomi</taxon>
        <taxon>Actinopterygii</taxon>
        <taxon>Neopterygii</taxon>
        <taxon>Teleostei</taxon>
        <taxon>Neoteleostei</taxon>
        <taxon>Acanthomorphata</taxon>
        <taxon>Ovalentaria</taxon>
        <taxon>Atherinomorphae</taxon>
        <taxon>Cyprinodontiformes</taxon>
        <taxon>Goodeidae</taxon>
        <taxon>Goodea</taxon>
    </lineage>
</organism>
<comment type="caution">
    <text evidence="1">The sequence shown here is derived from an EMBL/GenBank/DDBJ whole genome shotgun (WGS) entry which is preliminary data.</text>
</comment>